<gene>
    <name evidence="2" type="ORF">G443_000940</name>
</gene>
<organism evidence="2 3">
    <name type="scientific">Actinoalloteichus caeruleus DSM 43889</name>
    <dbReference type="NCBI Taxonomy" id="1120930"/>
    <lineage>
        <taxon>Bacteria</taxon>
        <taxon>Bacillati</taxon>
        <taxon>Actinomycetota</taxon>
        <taxon>Actinomycetes</taxon>
        <taxon>Pseudonocardiales</taxon>
        <taxon>Pseudonocardiaceae</taxon>
        <taxon>Actinoalloteichus</taxon>
        <taxon>Actinoalloteichus cyanogriseus</taxon>
    </lineage>
</organism>
<dbReference type="InterPro" id="IPR037407">
    <property type="entry name" value="MLP_fam"/>
</dbReference>
<feature type="domain" description="MbtH-like" evidence="1">
    <location>
        <begin position="98"/>
        <end position="148"/>
    </location>
</feature>
<keyword evidence="3" id="KW-1185">Reference proteome</keyword>
<evidence type="ECO:0000313" key="3">
    <source>
        <dbReference type="Proteomes" id="UP000791080"/>
    </source>
</evidence>
<evidence type="ECO:0000313" key="2">
    <source>
        <dbReference type="EMBL" id="MCP2330670.1"/>
    </source>
</evidence>
<dbReference type="InterPro" id="IPR005153">
    <property type="entry name" value="MbtH-like_dom"/>
</dbReference>
<dbReference type="InterPro" id="IPR038020">
    <property type="entry name" value="MbtH-like_sf"/>
</dbReference>
<name>A0ABT1JDV2_ACTCY</name>
<dbReference type="SUPFAM" id="SSF160582">
    <property type="entry name" value="MbtH-like"/>
    <property type="match status" value="1"/>
</dbReference>
<dbReference type="SMART" id="SM00923">
    <property type="entry name" value="MbtH"/>
    <property type="match status" value="1"/>
</dbReference>
<accession>A0ABT1JDV2</accession>
<dbReference type="Gene3D" id="3.90.820.10">
    <property type="entry name" value="Structural Genomics, Unknown Function 30-nov-00 1gh9 Mol_id"/>
    <property type="match status" value="1"/>
</dbReference>
<dbReference type="Proteomes" id="UP000791080">
    <property type="component" value="Unassembled WGS sequence"/>
</dbReference>
<dbReference type="EMBL" id="AUBJ02000001">
    <property type="protein sequence ID" value="MCP2330670.1"/>
    <property type="molecule type" value="Genomic_DNA"/>
</dbReference>
<reference evidence="2 3" key="1">
    <citation type="submission" date="2022-06" db="EMBL/GenBank/DDBJ databases">
        <title>Genomic Encyclopedia of Type Strains, Phase I: the one thousand microbial genomes (KMG-I) project.</title>
        <authorList>
            <person name="Kyrpides N."/>
        </authorList>
    </citation>
    <scope>NUCLEOTIDE SEQUENCE [LARGE SCALE GENOMIC DNA]</scope>
    <source>
        <strain evidence="2 3">DSM 43889</strain>
    </source>
</reference>
<protein>
    <submittedName>
        <fullName evidence="2">Conserved protein YbdZ, MbtH family</fullName>
    </submittedName>
</protein>
<sequence>MPTTRRRTRAVTSVPNMRRKSLTLHIVLELNGTRNGGQGESACSTPDDPLFRETAVSRLAVREDEQDAEHDLPAGPRADGRWVIALLGTDDGGTLMTNPFEDPDATYLVLINDEGQYSLWPSFAEVPGGWTVVVTETDRQSCLDYIEENWTDMRPRSLVREMEGAGSSGD</sequence>
<comment type="caution">
    <text evidence="2">The sequence shown here is derived from an EMBL/GenBank/DDBJ whole genome shotgun (WGS) entry which is preliminary data.</text>
</comment>
<dbReference type="Pfam" id="PF03621">
    <property type="entry name" value="MbtH"/>
    <property type="match status" value="1"/>
</dbReference>
<dbReference type="PANTHER" id="PTHR38444:SF1">
    <property type="entry name" value="ENTEROBACTIN BIOSYNTHESIS PROTEIN YBDZ"/>
    <property type="match status" value="1"/>
</dbReference>
<dbReference type="PANTHER" id="PTHR38444">
    <property type="entry name" value="ENTEROBACTIN BIOSYNTHESIS PROTEIN YBDZ"/>
    <property type="match status" value="1"/>
</dbReference>
<proteinExistence type="predicted"/>
<evidence type="ECO:0000259" key="1">
    <source>
        <dbReference type="SMART" id="SM00923"/>
    </source>
</evidence>